<keyword evidence="5" id="KW-1185">Reference proteome</keyword>
<dbReference type="InterPro" id="IPR051319">
    <property type="entry name" value="Oligoribo/pAp-PDE_c-di-AMP_PDE"/>
</dbReference>
<comment type="caution">
    <text evidence="4">The sequence shown here is derived from an EMBL/GenBank/DDBJ whole genome shotgun (WGS) entry which is preliminary data.</text>
</comment>
<dbReference type="PANTHER" id="PTHR47618">
    <property type="entry name" value="BIFUNCTIONAL OLIGORIBONUCLEASE AND PAP PHOSPHATASE NRNA"/>
    <property type="match status" value="1"/>
</dbReference>
<dbReference type="InterPro" id="IPR003156">
    <property type="entry name" value="DHHA1_dom"/>
</dbReference>
<evidence type="ECO:0000259" key="3">
    <source>
        <dbReference type="Pfam" id="PF02272"/>
    </source>
</evidence>
<evidence type="ECO:0000313" key="5">
    <source>
        <dbReference type="Proteomes" id="UP000245657"/>
    </source>
</evidence>
<evidence type="ECO:0000259" key="1">
    <source>
        <dbReference type="Pfam" id="PF01368"/>
    </source>
</evidence>
<feature type="domain" description="RCK N-terminal" evidence="2">
    <location>
        <begin position="15"/>
        <end position="128"/>
    </location>
</feature>
<dbReference type="PANTHER" id="PTHR47618:SF1">
    <property type="entry name" value="BIFUNCTIONAL OLIGORIBONUCLEASE AND PAP PHOSPHATASE NRNA"/>
    <property type="match status" value="1"/>
</dbReference>
<dbReference type="InterPro" id="IPR003148">
    <property type="entry name" value="RCK_N"/>
</dbReference>
<sequence length="488" mass="54055">MQDYRLPGVPGNRTYLICGCGSVGYLILEELKKEGGRLLCMDNNPERVQELREQKIEAFLRDMLDADMLHGIADFNVAFVVSDSHEANSVAMRTIREKYPRVHVVARAVDPISEKDLIQEGADLVLYPQQVVASAAIDHLQKFQKHHLSKQLFDILSSWTGTLGIITHTNPDPDAISSAMALAAISKKANPQLETHILYDGIIGHQENRTLVNLLDIKMEKVRPETLAECSHLALVDSKGPGINNGLLSTTPVDIIIDHHYEPQAGTVIRAPFVDVRQSAGACATILTEYLIELEIEPDQMVATALLYGIRADTKQFRRNVTPRDLEYSAFLLKYSDEDLLEKIMSPQYAHETIDIIGDAINNRKTKNGYLFSNVGYVRNRDALPQAADLLINLEGISTALVYGITDDAIIMSGRNRDLRLNLGNVMSEAFSDLGDAGGHATMAAASIPLHVFSSVREKKGLLEMVIEPILQNFYRLVGLLEDETGEV</sequence>
<name>A0A2V2N8M4_9EURY</name>
<dbReference type="Pfam" id="PF02254">
    <property type="entry name" value="TrkA_N"/>
    <property type="match status" value="1"/>
</dbReference>
<organism evidence="4 5">
    <name type="scientific">Methanospirillum lacunae</name>
    <dbReference type="NCBI Taxonomy" id="668570"/>
    <lineage>
        <taxon>Archaea</taxon>
        <taxon>Methanobacteriati</taxon>
        <taxon>Methanobacteriota</taxon>
        <taxon>Stenosarchaea group</taxon>
        <taxon>Methanomicrobia</taxon>
        <taxon>Methanomicrobiales</taxon>
        <taxon>Methanospirillaceae</taxon>
        <taxon>Methanospirillum</taxon>
    </lineage>
</organism>
<dbReference type="AlphaFoldDB" id="A0A2V2N8M4"/>
<accession>A0A2V2N8M4</accession>
<dbReference type="GeneID" id="97549380"/>
<dbReference type="Pfam" id="PF01368">
    <property type="entry name" value="DHH"/>
    <property type="match status" value="1"/>
</dbReference>
<dbReference type="OrthoDB" id="350705at2157"/>
<dbReference type="InterPro" id="IPR001667">
    <property type="entry name" value="DDH_dom"/>
</dbReference>
<dbReference type="SUPFAM" id="SSF51735">
    <property type="entry name" value="NAD(P)-binding Rossmann-fold domains"/>
    <property type="match status" value="1"/>
</dbReference>
<dbReference type="GO" id="GO:0006813">
    <property type="term" value="P:potassium ion transport"/>
    <property type="evidence" value="ECO:0007669"/>
    <property type="project" value="InterPro"/>
</dbReference>
<proteinExistence type="predicted"/>
<evidence type="ECO:0000313" key="4">
    <source>
        <dbReference type="EMBL" id="PWR74026.1"/>
    </source>
</evidence>
<dbReference type="RefSeq" id="WP_109967305.1">
    <property type="nucleotide sequence ID" value="NZ_CP176093.1"/>
</dbReference>
<dbReference type="EMBL" id="QGMY01000002">
    <property type="protein sequence ID" value="PWR74026.1"/>
    <property type="molecule type" value="Genomic_DNA"/>
</dbReference>
<dbReference type="InterPro" id="IPR038763">
    <property type="entry name" value="DHH_sf"/>
</dbReference>
<dbReference type="InterPro" id="IPR036291">
    <property type="entry name" value="NAD(P)-bd_dom_sf"/>
</dbReference>
<dbReference type="GO" id="GO:0003676">
    <property type="term" value="F:nucleic acid binding"/>
    <property type="evidence" value="ECO:0007669"/>
    <property type="project" value="InterPro"/>
</dbReference>
<dbReference type="Pfam" id="PF02272">
    <property type="entry name" value="DHHA1"/>
    <property type="match status" value="1"/>
</dbReference>
<feature type="domain" description="DHHA1" evidence="3">
    <location>
        <begin position="370"/>
        <end position="450"/>
    </location>
</feature>
<dbReference type="Proteomes" id="UP000245657">
    <property type="component" value="Unassembled WGS sequence"/>
</dbReference>
<reference evidence="4 5" key="1">
    <citation type="submission" date="2018-05" db="EMBL/GenBank/DDBJ databases">
        <title>Draft genome of Methanospirillum lacunae Ki8-1.</title>
        <authorList>
            <person name="Dueholm M.S."/>
            <person name="Nielsen P.H."/>
            <person name="Bakmann L.F."/>
            <person name="Otzen D.E."/>
        </authorList>
    </citation>
    <scope>NUCLEOTIDE SEQUENCE [LARGE SCALE GENOMIC DNA]</scope>
    <source>
        <strain evidence="4 5">Ki8-1</strain>
    </source>
</reference>
<dbReference type="Gene3D" id="3.90.1640.10">
    <property type="entry name" value="inorganic pyrophosphatase (n-terminal core)"/>
    <property type="match status" value="1"/>
</dbReference>
<feature type="domain" description="DDH" evidence="1">
    <location>
        <begin position="165"/>
        <end position="310"/>
    </location>
</feature>
<dbReference type="SUPFAM" id="SSF64182">
    <property type="entry name" value="DHH phosphoesterases"/>
    <property type="match status" value="1"/>
</dbReference>
<dbReference type="Gene3D" id="3.40.50.720">
    <property type="entry name" value="NAD(P)-binding Rossmann-like Domain"/>
    <property type="match status" value="1"/>
</dbReference>
<protein>
    <submittedName>
        <fullName evidence="4">Potassium transporter TrkA</fullName>
    </submittedName>
</protein>
<gene>
    <name evidence="4" type="ORF">DK846_02385</name>
</gene>
<evidence type="ECO:0000259" key="2">
    <source>
        <dbReference type="Pfam" id="PF02254"/>
    </source>
</evidence>